<organism evidence="2 3">
    <name type="scientific">Thalassospira profundimaris</name>
    <dbReference type="NCBI Taxonomy" id="502049"/>
    <lineage>
        <taxon>Bacteria</taxon>
        <taxon>Pseudomonadati</taxon>
        <taxon>Pseudomonadota</taxon>
        <taxon>Alphaproteobacteria</taxon>
        <taxon>Rhodospirillales</taxon>
        <taxon>Thalassospiraceae</taxon>
        <taxon>Thalassospira</taxon>
    </lineage>
</organism>
<dbReference type="GO" id="GO:0008654">
    <property type="term" value="P:phospholipid biosynthetic process"/>
    <property type="evidence" value="ECO:0007669"/>
    <property type="project" value="InterPro"/>
</dbReference>
<evidence type="ECO:0000313" key="2">
    <source>
        <dbReference type="EMBL" id="RCK20123.1"/>
    </source>
</evidence>
<dbReference type="GO" id="GO:0016301">
    <property type="term" value="F:kinase activity"/>
    <property type="evidence" value="ECO:0007669"/>
    <property type="project" value="UniProtKB-KW"/>
</dbReference>
<dbReference type="InterPro" id="IPR005218">
    <property type="entry name" value="Diacylglycerol/lipid_kinase"/>
</dbReference>
<dbReference type="SUPFAM" id="SSF111331">
    <property type="entry name" value="NAD kinase/diacylglycerol kinase-like"/>
    <property type="match status" value="1"/>
</dbReference>
<evidence type="ECO:0000313" key="3">
    <source>
        <dbReference type="Proteomes" id="UP000253061"/>
    </source>
</evidence>
<dbReference type="NCBIfam" id="TIGR00147">
    <property type="entry name" value="YegS/Rv2252/BmrU family lipid kinase"/>
    <property type="match status" value="1"/>
</dbReference>
<proteinExistence type="predicted"/>
<dbReference type="EMBL" id="JPWB01000008">
    <property type="protein sequence ID" value="RCK20123.1"/>
    <property type="molecule type" value="Genomic_DNA"/>
</dbReference>
<dbReference type="GO" id="GO:0005829">
    <property type="term" value="C:cytosol"/>
    <property type="evidence" value="ECO:0007669"/>
    <property type="project" value="TreeGrafter"/>
</dbReference>
<gene>
    <name evidence="2" type="ORF">TH6_16705</name>
</gene>
<dbReference type="Pfam" id="PF00781">
    <property type="entry name" value="DAGK_cat"/>
    <property type="match status" value="1"/>
</dbReference>
<dbReference type="PANTHER" id="PTHR30492:SF0">
    <property type="entry name" value="METHYLGLYOXAL SYNTHASE"/>
    <property type="match status" value="1"/>
</dbReference>
<protein>
    <submittedName>
        <fullName evidence="2">Lipid kinase</fullName>
    </submittedName>
</protein>
<dbReference type="AlphaFoldDB" id="A0A367V4P0"/>
<dbReference type="PANTHER" id="PTHR30492">
    <property type="entry name" value="METHYLGLYOXAL SYNTHASE"/>
    <property type="match status" value="1"/>
</dbReference>
<dbReference type="Pfam" id="PF19279">
    <property type="entry name" value="YegS_C"/>
    <property type="match status" value="1"/>
</dbReference>
<reference evidence="2 3" key="1">
    <citation type="submission" date="2014-07" db="EMBL/GenBank/DDBJ databases">
        <title>Draft genome sequence of Thalassospira profundimaris R8-17.</title>
        <authorList>
            <person name="Lai Q."/>
            <person name="Shao Z."/>
        </authorList>
    </citation>
    <scope>NUCLEOTIDE SEQUENCE [LARGE SCALE GENOMIC DNA]</scope>
    <source>
        <strain evidence="2 3">R8-17</strain>
    </source>
</reference>
<dbReference type="InterPro" id="IPR016064">
    <property type="entry name" value="NAD/diacylglycerol_kinase_sf"/>
</dbReference>
<accession>A0A367V4P0</accession>
<dbReference type="GO" id="GO:0008929">
    <property type="term" value="F:methylglyoxal synthase activity"/>
    <property type="evidence" value="ECO:0007669"/>
    <property type="project" value="InterPro"/>
</dbReference>
<dbReference type="GO" id="GO:0005524">
    <property type="term" value="F:ATP binding"/>
    <property type="evidence" value="ECO:0007669"/>
    <property type="project" value="InterPro"/>
</dbReference>
<dbReference type="Gene3D" id="3.40.50.10330">
    <property type="entry name" value="Probable inorganic polyphosphate/atp-NAD kinase, domain 1"/>
    <property type="match status" value="1"/>
</dbReference>
<name>A0A367V4P0_9PROT</name>
<evidence type="ECO:0000259" key="1">
    <source>
        <dbReference type="PROSITE" id="PS50146"/>
    </source>
</evidence>
<dbReference type="Gene3D" id="2.60.200.40">
    <property type="match status" value="1"/>
</dbReference>
<keyword evidence="2" id="KW-0808">Transferase</keyword>
<dbReference type="PROSITE" id="PS50146">
    <property type="entry name" value="DAGK"/>
    <property type="match status" value="1"/>
</dbReference>
<dbReference type="InterPro" id="IPR001206">
    <property type="entry name" value="Diacylglycerol_kinase_cat_dom"/>
</dbReference>
<dbReference type="RefSeq" id="WP_062953983.1">
    <property type="nucleotide sequence ID" value="NZ_JPWB01000008.1"/>
</dbReference>
<dbReference type="InterPro" id="IPR045540">
    <property type="entry name" value="YegS/DAGK_C"/>
</dbReference>
<dbReference type="GO" id="GO:0019242">
    <property type="term" value="P:methylglyoxal biosynthetic process"/>
    <property type="evidence" value="ECO:0007669"/>
    <property type="project" value="InterPro"/>
</dbReference>
<feature type="domain" description="DAGKc" evidence="1">
    <location>
        <begin position="32"/>
        <end position="135"/>
    </location>
</feature>
<keyword evidence="2" id="KW-0418">Kinase</keyword>
<dbReference type="InterPro" id="IPR017438">
    <property type="entry name" value="ATP-NAD_kinase_N"/>
</dbReference>
<dbReference type="Proteomes" id="UP000253061">
    <property type="component" value="Unassembled WGS sequence"/>
</dbReference>
<dbReference type="InterPro" id="IPR004363">
    <property type="entry name" value="Methylgl_synth"/>
</dbReference>
<comment type="caution">
    <text evidence="2">The sequence shown here is derived from an EMBL/GenBank/DDBJ whole genome shotgun (WGS) entry which is preliminary data.</text>
</comment>
<sequence>MKSSDLTGKVHLLLSKAKLPEDWRENGAQPLRDVFDDAGYQTELTLCDGPEAINKQINFSCQPGDIVAVGGGDGTINAVLDTIIANKVVLIPVPLGTANDFARTLTLPDDLIDAARASIHGQIRMLDIGSVNNKSFVNAASIGVPADARKRINPDLKRTLGAISYAVANWQSWHEMEPLDLTITCGDEAPQNMKLRQITITNGRYFGGGLRPSETKSPEDGYLHMFAIRDSVDTLSGLDVAAELLFGSVDDSSYATTMQCATIKVEGADGAPVLADGEIIAELPASFTIRASVLPVFAPNSFVDQIEDTPALENKSLPQQNEINDVMRDTVDFALRLEAIYPVAQNSDLKALCHDSAGKFRDIARQLELGLRPYGINPASPDPDLQNLEELRDKVMGWLLGNADSRLSNGLKARAELLMRETAAISIADQPTDVAKALDTLASEVDSFTGNLGDIIKSL</sequence>